<organism evidence="6 7">
    <name type="scientific">Ilumatobacter fluminis</name>
    <dbReference type="NCBI Taxonomy" id="467091"/>
    <lineage>
        <taxon>Bacteria</taxon>
        <taxon>Bacillati</taxon>
        <taxon>Actinomycetota</taxon>
        <taxon>Acidimicrobiia</taxon>
        <taxon>Acidimicrobiales</taxon>
        <taxon>Ilumatobacteraceae</taxon>
        <taxon>Ilumatobacter</taxon>
    </lineage>
</organism>
<dbReference type="Proteomes" id="UP000294558">
    <property type="component" value="Unassembled WGS sequence"/>
</dbReference>
<evidence type="ECO:0000313" key="7">
    <source>
        <dbReference type="Proteomes" id="UP000294558"/>
    </source>
</evidence>
<dbReference type="EMBL" id="SOAU01000001">
    <property type="protein sequence ID" value="TDT18120.1"/>
    <property type="molecule type" value="Genomic_DNA"/>
</dbReference>
<dbReference type="OrthoDB" id="3236218at2"/>
<evidence type="ECO:0000256" key="4">
    <source>
        <dbReference type="SAM" id="MobiDB-lite"/>
    </source>
</evidence>
<gene>
    <name evidence="6" type="ORF">BDK89_3736</name>
</gene>
<dbReference type="InterPro" id="IPR013783">
    <property type="entry name" value="Ig-like_fold"/>
</dbReference>
<dbReference type="InterPro" id="IPR044505">
    <property type="entry name" value="GlgX_Isoamylase_N_E_set"/>
</dbReference>
<feature type="region of interest" description="Disordered" evidence="4">
    <location>
        <begin position="1"/>
        <end position="24"/>
    </location>
</feature>
<dbReference type="AlphaFoldDB" id="A0A4R7I4C7"/>
<dbReference type="Gene3D" id="2.60.40.1180">
    <property type="entry name" value="Golgi alpha-mannosidase II"/>
    <property type="match status" value="1"/>
</dbReference>
<dbReference type="SMART" id="SM00642">
    <property type="entry name" value="Aamy"/>
    <property type="match status" value="1"/>
</dbReference>
<dbReference type="Pfam" id="PF02922">
    <property type="entry name" value="CBM_48"/>
    <property type="match status" value="1"/>
</dbReference>
<dbReference type="SUPFAM" id="SSF81296">
    <property type="entry name" value="E set domains"/>
    <property type="match status" value="1"/>
</dbReference>
<reference evidence="6 7" key="1">
    <citation type="submission" date="2019-03" db="EMBL/GenBank/DDBJ databases">
        <title>Sequencing the genomes of 1000 actinobacteria strains.</title>
        <authorList>
            <person name="Klenk H.-P."/>
        </authorList>
    </citation>
    <scope>NUCLEOTIDE SEQUENCE [LARGE SCALE GENOMIC DNA]</scope>
    <source>
        <strain evidence="6 7">DSM 18936</strain>
    </source>
</reference>
<dbReference type="RefSeq" id="WP_133870356.1">
    <property type="nucleotide sequence ID" value="NZ_SOAU01000001.1"/>
</dbReference>
<feature type="compositionally biased region" description="Basic and acidic residues" evidence="4">
    <location>
        <begin position="1"/>
        <end position="11"/>
    </location>
</feature>
<dbReference type="NCBIfam" id="TIGR02100">
    <property type="entry name" value="glgX_debranch"/>
    <property type="match status" value="1"/>
</dbReference>
<evidence type="ECO:0000259" key="5">
    <source>
        <dbReference type="SMART" id="SM00642"/>
    </source>
</evidence>
<dbReference type="InterPro" id="IPR014756">
    <property type="entry name" value="Ig_E-set"/>
</dbReference>
<dbReference type="CDD" id="cd02856">
    <property type="entry name" value="E_set_GDE_Isoamylase_N"/>
    <property type="match status" value="1"/>
</dbReference>
<dbReference type="CDD" id="cd11326">
    <property type="entry name" value="AmyAc_Glg_debranch"/>
    <property type="match status" value="1"/>
</dbReference>
<evidence type="ECO:0000256" key="2">
    <source>
        <dbReference type="ARBA" id="ARBA00022801"/>
    </source>
</evidence>
<accession>A0A4R7I4C7</accession>
<evidence type="ECO:0000313" key="6">
    <source>
        <dbReference type="EMBL" id="TDT18120.1"/>
    </source>
</evidence>
<feature type="domain" description="Glycosyl hydrolase family 13 catalytic" evidence="5">
    <location>
        <begin position="167"/>
        <end position="579"/>
    </location>
</feature>
<dbReference type="InterPro" id="IPR017853">
    <property type="entry name" value="GH"/>
</dbReference>
<dbReference type="InterPro" id="IPR004193">
    <property type="entry name" value="Glyco_hydro_13_N"/>
</dbReference>
<keyword evidence="7" id="KW-1185">Reference proteome</keyword>
<dbReference type="GO" id="GO:0004135">
    <property type="term" value="F:amylo-alpha-1,6-glucosidase activity"/>
    <property type="evidence" value="ECO:0007669"/>
    <property type="project" value="InterPro"/>
</dbReference>
<dbReference type="InterPro" id="IPR011837">
    <property type="entry name" value="Glycogen_debranch_GlgX"/>
</dbReference>
<dbReference type="SUPFAM" id="SSF51011">
    <property type="entry name" value="Glycosyl hydrolase domain"/>
    <property type="match status" value="1"/>
</dbReference>
<dbReference type="InterPro" id="IPR006047">
    <property type="entry name" value="GH13_cat_dom"/>
</dbReference>
<dbReference type="Gene3D" id="2.60.40.10">
    <property type="entry name" value="Immunoglobulins"/>
    <property type="match status" value="1"/>
</dbReference>
<feature type="region of interest" description="Disordered" evidence="4">
    <location>
        <begin position="480"/>
        <end position="507"/>
    </location>
</feature>
<dbReference type="Gene3D" id="3.20.20.80">
    <property type="entry name" value="Glycosidases"/>
    <property type="match status" value="1"/>
</dbReference>
<evidence type="ECO:0000256" key="1">
    <source>
        <dbReference type="ARBA" id="ARBA00008061"/>
    </source>
</evidence>
<sequence>MPKQQTDERAAHAPTTWPGTPFPQGATYDGRGTNFSLYSEDAETVELCLFDRDGNETRVEMTEVHAFNHHVYLPGVGPGQKYGYRVHGPWAPNKGSRFNPNKLLLDPYGKAVDGEIEWGPEVYDYDFDDRSVMSELDSAANMPRSVVINPYFDWRDDKSPNTRLPDTVIYEAHVRGLTMNHPDVAPELRGTYAGLATEPVIEYLKELGVTAVELMPTHEFIHDEFLVRQGLRNYWGYQSINYLAPHHGYAAWGTEGQQVQEFKHMVATLHDAGIEVILDVVYNHTGEGNHLGPSLAMRGVDNAVYYRLDPNDPEKYVDYTGTGNSLNVRSPHVLRLIMDSLRYWILDMHVDGFRFDLAAALARELHDVDRLSAFFDIIQQDPIISQVKLIAEPWDIGEGGYQVGNFPTLWSEWNGRYRDNVRGFWRGDEQSLGEFANRFTGSSDLYESNGRRPNASINFITAHDGFTLHDLVSYNEKHNIANGEENRDGESHNISWNSGAEGPTDDPEICALRARRVRSFLATLLLSQGVPMLTMGDEIGRTQGGNNNAYAQDNEVSWVDWESADDDLLAFTQRMIALRRDHPVFRRRRWFQGASIRGGSTEADIGWFTPAGDVMTDDDWNAGFARSLAVWLNGNAIPSKDQQGEAITDDDFLVLFNAGEEPITFTIPTPVAGGWVVEFDTATHGDRKRAPEAAPVDIFQLEVADRAVVVLRRPRTS</sequence>
<feature type="compositionally biased region" description="Basic and acidic residues" evidence="4">
    <location>
        <begin position="480"/>
        <end position="491"/>
    </location>
</feature>
<proteinExistence type="inferred from homology"/>
<comment type="caution">
    <text evidence="6">The sequence shown here is derived from an EMBL/GenBank/DDBJ whole genome shotgun (WGS) entry which is preliminary data.</text>
</comment>
<comment type="similarity">
    <text evidence="1">Belongs to the glycosyl hydrolase 13 family.</text>
</comment>
<keyword evidence="2" id="KW-0378">Hydrolase</keyword>
<keyword evidence="3" id="KW-0326">Glycosidase</keyword>
<dbReference type="SUPFAM" id="SSF51445">
    <property type="entry name" value="(Trans)glycosidases"/>
    <property type="match status" value="1"/>
</dbReference>
<dbReference type="PANTHER" id="PTHR43002">
    <property type="entry name" value="GLYCOGEN DEBRANCHING ENZYME"/>
    <property type="match status" value="1"/>
</dbReference>
<protein>
    <submittedName>
        <fullName evidence="6">Glycogen operon protein</fullName>
    </submittedName>
</protein>
<evidence type="ECO:0000256" key="3">
    <source>
        <dbReference type="ARBA" id="ARBA00023295"/>
    </source>
</evidence>
<dbReference type="Pfam" id="PF00128">
    <property type="entry name" value="Alpha-amylase"/>
    <property type="match status" value="1"/>
</dbReference>
<dbReference type="GO" id="GO:0005980">
    <property type="term" value="P:glycogen catabolic process"/>
    <property type="evidence" value="ECO:0007669"/>
    <property type="project" value="InterPro"/>
</dbReference>
<name>A0A4R7I4C7_9ACTN</name>
<dbReference type="InterPro" id="IPR013780">
    <property type="entry name" value="Glyco_hydro_b"/>
</dbReference>